<dbReference type="PANTHER" id="PTHR47467:SF1">
    <property type="entry name" value="WD40 REPEAT-CONTAINING PROTEIN"/>
    <property type="match status" value="1"/>
</dbReference>
<dbReference type="EMBL" id="VIEB01000311">
    <property type="protein sequence ID" value="TQD95545.1"/>
    <property type="molecule type" value="Genomic_DNA"/>
</dbReference>
<organism evidence="1 2">
    <name type="scientific">Malus baccata</name>
    <name type="common">Siberian crab apple</name>
    <name type="synonym">Pyrus baccata</name>
    <dbReference type="NCBI Taxonomy" id="106549"/>
    <lineage>
        <taxon>Eukaryota</taxon>
        <taxon>Viridiplantae</taxon>
        <taxon>Streptophyta</taxon>
        <taxon>Embryophyta</taxon>
        <taxon>Tracheophyta</taxon>
        <taxon>Spermatophyta</taxon>
        <taxon>Magnoliopsida</taxon>
        <taxon>eudicotyledons</taxon>
        <taxon>Gunneridae</taxon>
        <taxon>Pentapetalae</taxon>
        <taxon>rosids</taxon>
        <taxon>fabids</taxon>
        <taxon>Rosales</taxon>
        <taxon>Rosaceae</taxon>
        <taxon>Amygdaloideae</taxon>
        <taxon>Maleae</taxon>
        <taxon>Malus</taxon>
    </lineage>
</organism>
<evidence type="ECO:0008006" key="3">
    <source>
        <dbReference type="Google" id="ProtNLM"/>
    </source>
</evidence>
<accession>A0A540M9X2</accession>
<name>A0A540M9X2_MALBA</name>
<comment type="caution">
    <text evidence="1">The sequence shown here is derived from an EMBL/GenBank/DDBJ whole genome shotgun (WGS) entry which is preliminary data.</text>
</comment>
<sequence length="314" mass="34233">MLEAKSLSKAVVPSSLIKNPSPGSLQSTRLALHVAEDCSSCWVYIASGCQIYKLLIPLEESLVGEGKEGLLIPVLREVLDSFMVNRCPHRSEIQSMVLSETESNDYSMLGTVDSYGHLIVSKLDTTGEGKMLEAKSLSKAVVPSSLIKNPSPGSLQSTRLALHVAEDCSSCWVYIASGCQIYKLLIPLEESLVGEGKEGLLIPVLREVMDSFMVNRCPHRSEIQSMVLSETESNDYSMLGTVDSYGHLIVSKLDTTGEERLTYSVLPRDCGIGESGWAGLSFSPAQWSTAAVARSFCKTIDVYDQDIHVRTLCT</sequence>
<dbReference type="STRING" id="106549.A0A540M9X2"/>
<proteinExistence type="predicted"/>
<evidence type="ECO:0000313" key="1">
    <source>
        <dbReference type="EMBL" id="TQD95545.1"/>
    </source>
</evidence>
<protein>
    <recommendedName>
        <fullName evidence="3">Nucleoporin Nup133/Nup155-like N-terminal domain-containing protein</fullName>
    </recommendedName>
</protein>
<reference evidence="1 2" key="1">
    <citation type="journal article" date="2019" name="G3 (Bethesda)">
        <title>Sequencing of a Wild Apple (Malus baccata) Genome Unravels the Differences Between Cultivated and Wild Apple Species Regarding Disease Resistance and Cold Tolerance.</title>
        <authorList>
            <person name="Chen X."/>
        </authorList>
    </citation>
    <scope>NUCLEOTIDE SEQUENCE [LARGE SCALE GENOMIC DNA]</scope>
    <source>
        <strain evidence="2">cv. Shandingzi</strain>
        <tissue evidence="1">Leaves</tissue>
    </source>
</reference>
<dbReference type="PANTHER" id="PTHR47467">
    <property type="entry name" value="OS01G0867200 PROTEIN"/>
    <property type="match status" value="1"/>
</dbReference>
<gene>
    <name evidence="1" type="ORF">C1H46_018838</name>
</gene>
<dbReference type="AlphaFoldDB" id="A0A540M9X2"/>
<evidence type="ECO:0000313" key="2">
    <source>
        <dbReference type="Proteomes" id="UP000315295"/>
    </source>
</evidence>
<dbReference type="Proteomes" id="UP000315295">
    <property type="component" value="Unassembled WGS sequence"/>
</dbReference>
<keyword evidence="2" id="KW-1185">Reference proteome</keyword>